<evidence type="ECO:0000313" key="1">
    <source>
        <dbReference type="EMBL" id="GAA4461689.1"/>
    </source>
</evidence>
<accession>A0ABP8N8F2</accession>
<dbReference type="Gene3D" id="2.120.10.10">
    <property type="match status" value="1"/>
</dbReference>
<dbReference type="CDD" id="cd15482">
    <property type="entry name" value="Sialidase_non-viral"/>
    <property type="match status" value="1"/>
</dbReference>
<dbReference type="EMBL" id="BAABGA010000054">
    <property type="protein sequence ID" value="GAA4461689.1"/>
    <property type="molecule type" value="Genomic_DNA"/>
</dbReference>
<reference evidence="2" key="1">
    <citation type="journal article" date="2019" name="Int. J. Syst. Evol. Microbiol.">
        <title>The Global Catalogue of Microorganisms (GCM) 10K type strain sequencing project: providing services to taxonomists for standard genome sequencing and annotation.</title>
        <authorList>
            <consortium name="The Broad Institute Genomics Platform"/>
            <consortium name="The Broad Institute Genome Sequencing Center for Infectious Disease"/>
            <person name="Wu L."/>
            <person name="Ma J."/>
        </authorList>
    </citation>
    <scope>NUCLEOTIDE SEQUENCE [LARGE SCALE GENOMIC DNA]</scope>
    <source>
        <strain evidence="2">JCM 17759</strain>
    </source>
</reference>
<dbReference type="SUPFAM" id="SSF50939">
    <property type="entry name" value="Sialidases"/>
    <property type="match status" value="1"/>
</dbReference>
<evidence type="ECO:0000313" key="2">
    <source>
        <dbReference type="Proteomes" id="UP001500840"/>
    </source>
</evidence>
<gene>
    <name evidence="1" type="ORF">GCM10023156_44720</name>
</gene>
<name>A0ABP8N8F2_9BACT</name>
<protein>
    <submittedName>
        <fullName evidence="1">Sialidase family protein</fullName>
    </submittedName>
</protein>
<dbReference type="Proteomes" id="UP001500840">
    <property type="component" value="Unassembled WGS sequence"/>
</dbReference>
<dbReference type="InterPro" id="IPR036278">
    <property type="entry name" value="Sialidase_sf"/>
</dbReference>
<comment type="caution">
    <text evidence="1">The sequence shown here is derived from an EMBL/GenBank/DDBJ whole genome shotgun (WGS) entry which is preliminary data.</text>
</comment>
<proteinExistence type="predicted"/>
<organism evidence="1 2">
    <name type="scientific">Novipirellula rosea</name>
    <dbReference type="NCBI Taxonomy" id="1031540"/>
    <lineage>
        <taxon>Bacteria</taxon>
        <taxon>Pseudomonadati</taxon>
        <taxon>Planctomycetota</taxon>
        <taxon>Planctomycetia</taxon>
        <taxon>Pirellulales</taxon>
        <taxon>Pirellulaceae</taxon>
        <taxon>Novipirellula</taxon>
    </lineage>
</organism>
<keyword evidence="2" id="KW-1185">Reference proteome</keyword>
<sequence length="430" mass="48177">MSLLILNAPSSWAAHPIRPLAQEHVVVGKSPNPATIPLYNPSIVRLDTGRLVASYMVSGKYDRNVKSTTHVLTSDDHGATWQSRHETSIGQTRLFTAADAVYMIGSSSPLYIQRSLDHGANWSDRSAIASGRWHQSATNFIHSKGNVYLALEKRINSEIDAWDPGDLAPVLMRAKTQDDLTKPESWTFSSELAFKDIIPGYRENNLDLDYFGVPFYAQKFPKSNILVRKPFNRNSAPMGWLETNVAQIKDPSHYWHDPTGRTFHLLMRSHTGGTGFANLAKVTENDDGTMTTSLETAPSGKQMLFLSLPGGQMRFHILYDAKTELYWMLGSQATDSMTRAEKLPPDRYSLPNNERHRLVLHFSKNLVDWCFAGLVAKGATASRARHYAAMTIDGDDLAILSRSGDEDARNAHDGNLITFHRVRDFRNLVY</sequence>